<comment type="caution">
    <text evidence="4">The sequence shown here is derived from an EMBL/GenBank/DDBJ whole genome shotgun (WGS) entry which is preliminary data.</text>
</comment>
<dbReference type="NCBIfam" id="TIGR00165">
    <property type="entry name" value="S18"/>
    <property type="match status" value="1"/>
</dbReference>
<evidence type="ECO:0000256" key="2">
    <source>
        <dbReference type="ARBA" id="ARBA00023274"/>
    </source>
</evidence>
<dbReference type="PANTHER" id="PTHR13479:SF66">
    <property type="entry name" value="LARGE RIBOSOMAL SUBUNIT PROTEIN ML66"/>
    <property type="match status" value="1"/>
</dbReference>
<gene>
    <name evidence="4" type="ORF">BpHYR1_015004</name>
</gene>
<evidence type="ECO:0000256" key="1">
    <source>
        <dbReference type="ARBA" id="ARBA00022980"/>
    </source>
</evidence>
<keyword evidence="5" id="KW-1185">Reference proteome</keyword>
<name>A0A3M7T463_BRAPC</name>
<evidence type="ECO:0000256" key="3">
    <source>
        <dbReference type="RuleBase" id="RU003910"/>
    </source>
</evidence>
<comment type="similarity">
    <text evidence="3">Belongs to the bacterial ribosomal protein bS18 family.</text>
</comment>
<dbReference type="EMBL" id="REGN01000313">
    <property type="protein sequence ID" value="RNA42834.1"/>
    <property type="molecule type" value="Genomic_DNA"/>
</dbReference>
<dbReference type="GO" id="GO:0032543">
    <property type="term" value="P:mitochondrial translation"/>
    <property type="evidence" value="ECO:0007669"/>
    <property type="project" value="TreeGrafter"/>
</dbReference>
<reference evidence="4 5" key="1">
    <citation type="journal article" date="2018" name="Sci. Rep.">
        <title>Genomic signatures of local adaptation to the degree of environmental predictability in rotifers.</title>
        <authorList>
            <person name="Franch-Gras L."/>
            <person name="Hahn C."/>
            <person name="Garcia-Roger E.M."/>
            <person name="Carmona M.J."/>
            <person name="Serra M."/>
            <person name="Gomez A."/>
        </authorList>
    </citation>
    <scope>NUCLEOTIDE SEQUENCE [LARGE SCALE GENOMIC DNA]</scope>
    <source>
        <strain evidence="4">HYR1</strain>
    </source>
</reference>
<dbReference type="GO" id="GO:0070181">
    <property type="term" value="F:small ribosomal subunit rRNA binding"/>
    <property type="evidence" value="ECO:0007669"/>
    <property type="project" value="TreeGrafter"/>
</dbReference>
<dbReference type="STRING" id="10195.A0A3M7T463"/>
<dbReference type="GO" id="GO:0003735">
    <property type="term" value="F:structural constituent of ribosome"/>
    <property type="evidence" value="ECO:0007669"/>
    <property type="project" value="InterPro"/>
</dbReference>
<keyword evidence="1 3" id="KW-0689">Ribosomal protein</keyword>
<sequence length="182" mass="20844">MLKIAKNSLKLSANSCLNPIRQISLSSALNLKRIEKTEDKTTNTITIEGKYIDPKETFGTGVLDLTGQCYQDTDEAVRPCAFCELEKRDIKVQYTDVLVLRQFLTENGQILPRKVSGLCKKQQKKLIVLTKQAKHAGLILNLQPTLLDGTKPSADHSKRFKYLKWNTYFDDYETMKRNKKFL</sequence>
<dbReference type="PRINTS" id="PR00974">
    <property type="entry name" value="RIBOSOMALS18"/>
</dbReference>
<proteinExistence type="inferred from homology"/>
<dbReference type="SUPFAM" id="SSF46911">
    <property type="entry name" value="Ribosomal protein S18"/>
    <property type="match status" value="1"/>
</dbReference>
<dbReference type="Pfam" id="PF01084">
    <property type="entry name" value="Ribosomal_S18"/>
    <property type="match status" value="1"/>
</dbReference>
<keyword evidence="2 3" id="KW-0687">Ribonucleoprotein</keyword>
<protein>
    <submittedName>
        <fullName evidence="4">28S ribosomal mitochondrial</fullName>
    </submittedName>
</protein>
<dbReference type="AlphaFoldDB" id="A0A3M7T463"/>
<organism evidence="4 5">
    <name type="scientific">Brachionus plicatilis</name>
    <name type="common">Marine rotifer</name>
    <name type="synonym">Brachionus muelleri</name>
    <dbReference type="NCBI Taxonomy" id="10195"/>
    <lineage>
        <taxon>Eukaryota</taxon>
        <taxon>Metazoa</taxon>
        <taxon>Spiralia</taxon>
        <taxon>Gnathifera</taxon>
        <taxon>Rotifera</taxon>
        <taxon>Eurotatoria</taxon>
        <taxon>Monogononta</taxon>
        <taxon>Pseudotrocha</taxon>
        <taxon>Ploima</taxon>
        <taxon>Brachionidae</taxon>
        <taxon>Brachionus</taxon>
    </lineage>
</organism>
<evidence type="ECO:0000313" key="4">
    <source>
        <dbReference type="EMBL" id="RNA42834.1"/>
    </source>
</evidence>
<accession>A0A3M7T463</accession>
<dbReference type="InterPro" id="IPR036870">
    <property type="entry name" value="Ribosomal_bS18_sf"/>
</dbReference>
<dbReference type="PANTHER" id="PTHR13479">
    <property type="entry name" value="30S RIBOSOMAL PROTEIN S18"/>
    <property type="match status" value="1"/>
</dbReference>
<dbReference type="Gene3D" id="4.10.640.10">
    <property type="entry name" value="Ribosomal protein S18"/>
    <property type="match status" value="1"/>
</dbReference>
<dbReference type="InterPro" id="IPR001648">
    <property type="entry name" value="Ribosomal_bS18"/>
</dbReference>
<evidence type="ECO:0000313" key="5">
    <source>
        <dbReference type="Proteomes" id="UP000276133"/>
    </source>
</evidence>
<dbReference type="OrthoDB" id="10054543at2759"/>
<dbReference type="GO" id="GO:0005763">
    <property type="term" value="C:mitochondrial small ribosomal subunit"/>
    <property type="evidence" value="ECO:0007669"/>
    <property type="project" value="TreeGrafter"/>
</dbReference>
<dbReference type="Proteomes" id="UP000276133">
    <property type="component" value="Unassembled WGS sequence"/>
</dbReference>